<evidence type="ECO:0000313" key="2">
    <source>
        <dbReference type="Proteomes" id="UP001595839"/>
    </source>
</evidence>
<dbReference type="Proteomes" id="UP001595839">
    <property type="component" value="Unassembled WGS sequence"/>
</dbReference>
<comment type="caution">
    <text evidence="1">The sequence shown here is derived from an EMBL/GenBank/DDBJ whole genome shotgun (WGS) entry which is preliminary data.</text>
</comment>
<keyword evidence="2" id="KW-1185">Reference proteome</keyword>
<dbReference type="RefSeq" id="WP_381185256.1">
    <property type="nucleotide sequence ID" value="NZ_JBHSFK010000049.1"/>
</dbReference>
<protein>
    <submittedName>
        <fullName evidence="1">Uncharacterized protein</fullName>
    </submittedName>
</protein>
<organism evidence="1 2">
    <name type="scientific">Streptomyces vulcanius</name>
    <dbReference type="NCBI Taxonomy" id="1441876"/>
    <lineage>
        <taxon>Bacteria</taxon>
        <taxon>Bacillati</taxon>
        <taxon>Actinomycetota</taxon>
        <taxon>Actinomycetes</taxon>
        <taxon>Kitasatosporales</taxon>
        <taxon>Streptomycetaceae</taxon>
        <taxon>Streptomyces</taxon>
    </lineage>
</organism>
<proteinExistence type="predicted"/>
<dbReference type="EMBL" id="JBHSFK010000049">
    <property type="protein sequence ID" value="MFC4506917.1"/>
    <property type="molecule type" value="Genomic_DNA"/>
</dbReference>
<accession>A0ABV9B474</accession>
<evidence type="ECO:0000313" key="1">
    <source>
        <dbReference type="EMBL" id="MFC4506917.1"/>
    </source>
</evidence>
<name>A0ABV9B474_9ACTN</name>
<gene>
    <name evidence="1" type="ORF">ACFPIH_47000</name>
</gene>
<reference evidence="2" key="1">
    <citation type="journal article" date="2019" name="Int. J. Syst. Evol. Microbiol.">
        <title>The Global Catalogue of Microorganisms (GCM) 10K type strain sequencing project: providing services to taxonomists for standard genome sequencing and annotation.</title>
        <authorList>
            <consortium name="The Broad Institute Genomics Platform"/>
            <consortium name="The Broad Institute Genome Sequencing Center for Infectious Disease"/>
            <person name="Wu L."/>
            <person name="Ma J."/>
        </authorList>
    </citation>
    <scope>NUCLEOTIDE SEQUENCE [LARGE SCALE GENOMIC DNA]</scope>
    <source>
        <strain evidence="2">CGMCC 4.7177</strain>
    </source>
</reference>
<sequence>MRRARTHLTTAPLRPASTTAHRRLIRTFVVAAGTRDLTTSFASVCTSSAAGFTPGRLVRCRSAAWTAIETSRSGRTA</sequence>